<keyword evidence="3" id="KW-1185">Reference proteome</keyword>
<dbReference type="Proteomes" id="UP000216339">
    <property type="component" value="Unassembled WGS sequence"/>
</dbReference>
<dbReference type="PROSITE" id="PS51257">
    <property type="entry name" value="PROKAR_LIPOPROTEIN"/>
    <property type="match status" value="1"/>
</dbReference>
<feature type="chain" id="PRO_5013057775" description="Lipoprotein" evidence="1">
    <location>
        <begin position="20"/>
        <end position="256"/>
    </location>
</feature>
<sequence>MFRIDMPRLLLLLAGLVLAACDTDGPGPAPGPTTFQGVEVEAEGDATLAVEGGALVVSGLGGTREGGFVVDGTPDRVDVQIDPLAVPAGTRFGVEVRDGDDVVTALYNEGVGDGRVDLRFDFPGLLGVTAAAVRYKFGGQVVFEARLGFEAGRARGQRRETSAGTGEGDTGSTHVIRDRGRYIVVSDSDGDGGRRAGGCAGFRMTPPPPFDVELDAPICADWVEVEPILTTQVPRGTIAVRGRGVGSFRVRELASQ</sequence>
<proteinExistence type="predicted"/>
<feature type="signal peptide" evidence="1">
    <location>
        <begin position="1"/>
        <end position="19"/>
    </location>
</feature>
<evidence type="ECO:0000256" key="1">
    <source>
        <dbReference type="SAM" id="SignalP"/>
    </source>
</evidence>
<dbReference type="AlphaFoldDB" id="A0A271J644"/>
<evidence type="ECO:0008006" key="4">
    <source>
        <dbReference type="Google" id="ProtNLM"/>
    </source>
</evidence>
<comment type="caution">
    <text evidence="2">The sequence shown here is derived from an EMBL/GenBank/DDBJ whole genome shotgun (WGS) entry which is preliminary data.</text>
</comment>
<name>A0A271J644_9BACT</name>
<evidence type="ECO:0000313" key="3">
    <source>
        <dbReference type="Proteomes" id="UP000216339"/>
    </source>
</evidence>
<organism evidence="2 3">
    <name type="scientific">Rubrivirga marina</name>
    <dbReference type="NCBI Taxonomy" id="1196024"/>
    <lineage>
        <taxon>Bacteria</taxon>
        <taxon>Pseudomonadati</taxon>
        <taxon>Rhodothermota</taxon>
        <taxon>Rhodothermia</taxon>
        <taxon>Rhodothermales</taxon>
        <taxon>Rubricoccaceae</taxon>
        <taxon>Rubrivirga</taxon>
    </lineage>
</organism>
<evidence type="ECO:0000313" key="2">
    <source>
        <dbReference type="EMBL" id="PAP78119.1"/>
    </source>
</evidence>
<protein>
    <recommendedName>
        <fullName evidence="4">Lipoprotein</fullName>
    </recommendedName>
</protein>
<reference evidence="2 3" key="1">
    <citation type="submission" date="2016-11" db="EMBL/GenBank/DDBJ databases">
        <title>Study of marine rhodopsin-containing bacteria.</title>
        <authorList>
            <person name="Yoshizawa S."/>
            <person name="Kumagai Y."/>
            <person name="Kogure K."/>
        </authorList>
    </citation>
    <scope>NUCLEOTIDE SEQUENCE [LARGE SCALE GENOMIC DNA]</scope>
    <source>
        <strain evidence="2 3">SAORIC-28</strain>
    </source>
</reference>
<dbReference type="EMBL" id="MQWD01000001">
    <property type="protein sequence ID" value="PAP78119.1"/>
    <property type="molecule type" value="Genomic_DNA"/>
</dbReference>
<accession>A0A271J644</accession>
<gene>
    <name evidence="2" type="ORF">BSZ37_17595</name>
</gene>
<keyword evidence="1" id="KW-0732">Signal</keyword>